<dbReference type="AlphaFoldDB" id="A0A4V6Y7W7"/>
<feature type="region of interest" description="Disordered" evidence="1">
    <location>
        <begin position="204"/>
        <end position="223"/>
    </location>
</feature>
<proteinExistence type="predicted"/>
<dbReference type="Gramene" id="TKV99505">
    <property type="protein sequence ID" value="TKV99505"/>
    <property type="gene ID" value="SEVIR_8G048700v2"/>
</dbReference>
<feature type="compositionally biased region" description="Acidic residues" evidence="1">
    <location>
        <begin position="81"/>
        <end position="98"/>
    </location>
</feature>
<accession>A0A4V6Y7W7</accession>
<name>A0A4V6Y7W7_SETVI</name>
<evidence type="ECO:0000313" key="2">
    <source>
        <dbReference type="EMBL" id="TKV99505.1"/>
    </source>
</evidence>
<reference evidence="2" key="1">
    <citation type="submission" date="2019-03" db="EMBL/GenBank/DDBJ databases">
        <title>WGS assembly of Setaria viridis.</title>
        <authorList>
            <person name="Huang P."/>
            <person name="Jenkins J."/>
            <person name="Grimwood J."/>
            <person name="Barry K."/>
            <person name="Healey A."/>
            <person name="Mamidi S."/>
            <person name="Sreedasyam A."/>
            <person name="Shu S."/>
            <person name="Feldman M."/>
            <person name="Wu J."/>
            <person name="Yu Y."/>
            <person name="Chen C."/>
            <person name="Johnson J."/>
            <person name="Rokhsar D."/>
            <person name="Baxter I."/>
            <person name="Schmutz J."/>
            <person name="Brutnell T."/>
            <person name="Kellogg E."/>
        </authorList>
    </citation>
    <scope>NUCLEOTIDE SEQUENCE [LARGE SCALE GENOMIC DNA]</scope>
</reference>
<dbReference type="EMBL" id="CM016559">
    <property type="protein sequence ID" value="TKV99505.1"/>
    <property type="molecule type" value="Genomic_DNA"/>
</dbReference>
<evidence type="ECO:0000256" key="1">
    <source>
        <dbReference type="SAM" id="MobiDB-lite"/>
    </source>
</evidence>
<keyword evidence="3" id="KW-1185">Reference proteome</keyword>
<organism evidence="2 3">
    <name type="scientific">Setaria viridis</name>
    <name type="common">Green bristlegrass</name>
    <name type="synonym">Setaria italica subsp. viridis</name>
    <dbReference type="NCBI Taxonomy" id="4556"/>
    <lineage>
        <taxon>Eukaryota</taxon>
        <taxon>Viridiplantae</taxon>
        <taxon>Streptophyta</taxon>
        <taxon>Embryophyta</taxon>
        <taxon>Tracheophyta</taxon>
        <taxon>Spermatophyta</taxon>
        <taxon>Magnoliopsida</taxon>
        <taxon>Liliopsida</taxon>
        <taxon>Poales</taxon>
        <taxon>Poaceae</taxon>
        <taxon>PACMAD clade</taxon>
        <taxon>Panicoideae</taxon>
        <taxon>Panicodae</taxon>
        <taxon>Paniceae</taxon>
        <taxon>Cenchrinae</taxon>
        <taxon>Setaria</taxon>
    </lineage>
</organism>
<gene>
    <name evidence="2" type="ORF">SEVIR_8G048700v2</name>
</gene>
<dbReference type="Proteomes" id="UP000298652">
    <property type="component" value="Chromosome 8"/>
</dbReference>
<sequence length="239" mass="24524">MITASPPAVCCRSFLARTQELAADRVLVPVGVAAVAAAAGGGLAELVELEGVGVVLLAEACGAAGAPEGEAREEDLIPKEGEEEDGDADADEQDDELGEGGPPGRGQAGVAWSGEQGRSTGRGQAGVARSAEQGAARPDGRGRPSRPIRPLSPMAAPERRPAMAAAGPSLGVLALRAPRSPTKGVRPRRPRPLATAALRRHRLSLPVPLAPRPGPRTARRPRRQLVCLLPPPLGLIAAR</sequence>
<evidence type="ECO:0000313" key="3">
    <source>
        <dbReference type="Proteomes" id="UP000298652"/>
    </source>
</evidence>
<protein>
    <submittedName>
        <fullName evidence="2">Uncharacterized protein</fullName>
    </submittedName>
</protein>
<feature type="region of interest" description="Disordered" evidence="1">
    <location>
        <begin position="64"/>
        <end position="172"/>
    </location>
</feature>